<evidence type="ECO:0000259" key="3">
    <source>
        <dbReference type="PROSITE" id="PS50102"/>
    </source>
</evidence>
<evidence type="ECO:0000313" key="5">
    <source>
        <dbReference type="Proteomes" id="UP000283530"/>
    </source>
</evidence>
<name>A0A3S3QTX8_9MAGN</name>
<keyword evidence="1 2" id="KW-0694">RNA-binding</keyword>
<dbReference type="GO" id="GO:1901259">
    <property type="term" value="P:chloroplast rRNA processing"/>
    <property type="evidence" value="ECO:0007669"/>
    <property type="project" value="TreeGrafter"/>
</dbReference>
<protein>
    <submittedName>
        <fullName evidence="4">Ribonucleoprotein, chloroplastic</fullName>
    </submittedName>
</protein>
<organism evidence="4 5">
    <name type="scientific">Cinnamomum micranthum f. kanehirae</name>
    <dbReference type="NCBI Taxonomy" id="337451"/>
    <lineage>
        <taxon>Eukaryota</taxon>
        <taxon>Viridiplantae</taxon>
        <taxon>Streptophyta</taxon>
        <taxon>Embryophyta</taxon>
        <taxon>Tracheophyta</taxon>
        <taxon>Spermatophyta</taxon>
        <taxon>Magnoliopsida</taxon>
        <taxon>Magnoliidae</taxon>
        <taxon>Laurales</taxon>
        <taxon>Lauraceae</taxon>
        <taxon>Cinnamomum</taxon>
    </lineage>
</organism>
<proteinExistence type="predicted"/>
<dbReference type="Gene3D" id="3.30.70.330">
    <property type="match status" value="2"/>
</dbReference>
<dbReference type="Proteomes" id="UP000283530">
    <property type="component" value="Unassembled WGS sequence"/>
</dbReference>
<dbReference type="OrthoDB" id="439808at2759"/>
<dbReference type="SMART" id="SM00360">
    <property type="entry name" value="RRM"/>
    <property type="match status" value="2"/>
</dbReference>
<dbReference type="InterPro" id="IPR050502">
    <property type="entry name" value="Euk_RNA-bind_prot"/>
</dbReference>
<dbReference type="GO" id="GO:1990904">
    <property type="term" value="C:ribonucleoprotein complex"/>
    <property type="evidence" value="ECO:0007669"/>
    <property type="project" value="UniProtKB-KW"/>
</dbReference>
<dbReference type="GO" id="GO:0003729">
    <property type="term" value="F:mRNA binding"/>
    <property type="evidence" value="ECO:0007669"/>
    <property type="project" value="TreeGrafter"/>
</dbReference>
<evidence type="ECO:0000256" key="2">
    <source>
        <dbReference type="PROSITE-ProRule" id="PRU00176"/>
    </source>
</evidence>
<keyword evidence="5" id="KW-1185">Reference proteome</keyword>
<evidence type="ECO:0000313" key="4">
    <source>
        <dbReference type="EMBL" id="RWR89552.1"/>
    </source>
</evidence>
<feature type="domain" description="RRM" evidence="3">
    <location>
        <begin position="199"/>
        <end position="276"/>
    </location>
</feature>
<evidence type="ECO:0000256" key="1">
    <source>
        <dbReference type="ARBA" id="ARBA00022884"/>
    </source>
</evidence>
<dbReference type="PROSITE" id="PS50102">
    <property type="entry name" value="RRM"/>
    <property type="match status" value="2"/>
</dbReference>
<dbReference type="Pfam" id="PF00076">
    <property type="entry name" value="RRM_1"/>
    <property type="match status" value="2"/>
</dbReference>
<dbReference type="AlphaFoldDB" id="A0A3S3QTX8"/>
<dbReference type="STRING" id="337451.A0A3S3QTX8"/>
<sequence>MTMAAVASSTSSILFKKSSPFEPHPSFPSSLSFSSSFSSYSSLSISHTRGSPSLLLRPTTLKSFSKTLAILREDPSSTAEFSEKEIGDDPRLRAVPCELYVCNIPRSCDISELFVIFQRFGTVRSVEISRNSETGISRGCGYVIMSSIDEAKSAVAALDGFDLGGREVRVRFSADVFSRRKNVDVLNSAPKSVCFESPYKAYVGNLAWSVRPEDLRERFCQFGYVVSTRVLYDCKGGKNRVYGFISFSSSKELKAALSSNGTKLYGREMLVRKVTE</sequence>
<reference evidence="4 5" key="1">
    <citation type="journal article" date="2019" name="Nat. Plants">
        <title>Stout camphor tree genome fills gaps in understanding of flowering plant genome evolution.</title>
        <authorList>
            <person name="Chaw S.M."/>
            <person name="Liu Y.C."/>
            <person name="Wu Y.W."/>
            <person name="Wang H.Y."/>
            <person name="Lin C.I."/>
            <person name="Wu C.S."/>
            <person name="Ke H.M."/>
            <person name="Chang L.Y."/>
            <person name="Hsu C.Y."/>
            <person name="Yang H.T."/>
            <person name="Sudianto E."/>
            <person name="Hsu M.H."/>
            <person name="Wu K.P."/>
            <person name="Wang L.N."/>
            <person name="Leebens-Mack J.H."/>
            <person name="Tsai I.J."/>
        </authorList>
    </citation>
    <scope>NUCLEOTIDE SEQUENCE [LARGE SCALE GENOMIC DNA]</scope>
    <source>
        <strain evidence="5">cv. Chaw 1501</strain>
        <tissue evidence="4">Young leaves</tissue>
    </source>
</reference>
<feature type="domain" description="RRM" evidence="3">
    <location>
        <begin position="97"/>
        <end position="175"/>
    </location>
</feature>
<dbReference type="InterPro" id="IPR000504">
    <property type="entry name" value="RRM_dom"/>
</dbReference>
<dbReference type="InterPro" id="IPR035979">
    <property type="entry name" value="RBD_domain_sf"/>
</dbReference>
<comment type="caution">
    <text evidence="4">The sequence shown here is derived from an EMBL/GenBank/DDBJ whole genome shotgun (WGS) entry which is preliminary data.</text>
</comment>
<accession>A0A3S3QTX8</accession>
<keyword evidence="4" id="KW-0687">Ribonucleoprotein</keyword>
<dbReference type="SUPFAM" id="SSF54928">
    <property type="entry name" value="RNA-binding domain, RBD"/>
    <property type="match status" value="2"/>
</dbReference>
<dbReference type="InterPro" id="IPR012677">
    <property type="entry name" value="Nucleotide-bd_a/b_plait_sf"/>
</dbReference>
<dbReference type="EMBL" id="QPKB01000007">
    <property type="protein sequence ID" value="RWR89552.1"/>
    <property type="molecule type" value="Genomic_DNA"/>
</dbReference>
<dbReference type="PANTHER" id="PTHR48025:SF7">
    <property type="entry name" value="RNA-BINDING (RRM_RBD_RNP MOTIFS) FAMILY PROTEIN"/>
    <property type="match status" value="1"/>
</dbReference>
<gene>
    <name evidence="4" type="ORF">CKAN_01861400</name>
</gene>
<dbReference type="GO" id="GO:0009535">
    <property type="term" value="C:chloroplast thylakoid membrane"/>
    <property type="evidence" value="ECO:0007669"/>
    <property type="project" value="TreeGrafter"/>
</dbReference>
<dbReference type="PANTHER" id="PTHR48025">
    <property type="entry name" value="OS02G0815200 PROTEIN"/>
    <property type="match status" value="1"/>
</dbReference>